<gene>
    <name evidence="1" type="ORF">JYU34_011644</name>
</gene>
<dbReference type="EMBL" id="JAHIBW010000016">
    <property type="protein sequence ID" value="KAG7303182.1"/>
    <property type="molecule type" value="Genomic_DNA"/>
</dbReference>
<organism evidence="1 2">
    <name type="scientific">Plutella xylostella</name>
    <name type="common">Diamondback moth</name>
    <name type="synonym">Plutella maculipennis</name>
    <dbReference type="NCBI Taxonomy" id="51655"/>
    <lineage>
        <taxon>Eukaryota</taxon>
        <taxon>Metazoa</taxon>
        <taxon>Ecdysozoa</taxon>
        <taxon>Arthropoda</taxon>
        <taxon>Hexapoda</taxon>
        <taxon>Insecta</taxon>
        <taxon>Pterygota</taxon>
        <taxon>Neoptera</taxon>
        <taxon>Endopterygota</taxon>
        <taxon>Lepidoptera</taxon>
        <taxon>Glossata</taxon>
        <taxon>Ditrysia</taxon>
        <taxon>Yponomeutoidea</taxon>
        <taxon>Plutellidae</taxon>
        <taxon>Plutella</taxon>
    </lineage>
</organism>
<evidence type="ECO:0000313" key="1">
    <source>
        <dbReference type="EMBL" id="KAG7303182.1"/>
    </source>
</evidence>
<protein>
    <submittedName>
        <fullName evidence="1">Uncharacterized protein</fullName>
    </submittedName>
</protein>
<proteinExistence type="predicted"/>
<dbReference type="Proteomes" id="UP000823941">
    <property type="component" value="Chromosome 16"/>
</dbReference>
<comment type="caution">
    <text evidence="1">The sequence shown here is derived from an EMBL/GenBank/DDBJ whole genome shotgun (WGS) entry which is preliminary data.</text>
</comment>
<accession>A0ABQ7QD77</accession>
<name>A0ABQ7QD77_PLUXY</name>
<keyword evidence="2" id="KW-1185">Reference proteome</keyword>
<reference evidence="1 2" key="1">
    <citation type="submission" date="2021-06" db="EMBL/GenBank/DDBJ databases">
        <title>A haploid diamondback moth (Plutella xylostella L.) genome assembly resolves 31 chromosomes and identifies a diamide resistance mutation.</title>
        <authorList>
            <person name="Ward C.M."/>
            <person name="Perry K.D."/>
            <person name="Baker G."/>
            <person name="Powis K."/>
            <person name="Heckel D.G."/>
            <person name="Baxter S.W."/>
        </authorList>
    </citation>
    <scope>NUCLEOTIDE SEQUENCE [LARGE SCALE GENOMIC DNA]</scope>
    <source>
        <strain evidence="1 2">LV</strain>
        <tissue evidence="1">Single pupa</tissue>
    </source>
</reference>
<evidence type="ECO:0000313" key="2">
    <source>
        <dbReference type="Proteomes" id="UP000823941"/>
    </source>
</evidence>
<sequence>MTQAALDNGVLLIRELIRSRRAGQPRRDAGDDAERELERVRVLFVDSVLARIQNSINK</sequence>